<dbReference type="Pfam" id="PF07647">
    <property type="entry name" value="SAM_2"/>
    <property type="match status" value="1"/>
</dbReference>
<evidence type="ECO:0000256" key="2">
    <source>
        <dbReference type="ARBA" id="ARBA00023043"/>
    </source>
</evidence>
<organism evidence="5 6">
    <name type="scientific">Acanthaster planci</name>
    <name type="common">Crown-of-thorns starfish</name>
    <dbReference type="NCBI Taxonomy" id="133434"/>
    <lineage>
        <taxon>Eukaryota</taxon>
        <taxon>Metazoa</taxon>
        <taxon>Echinodermata</taxon>
        <taxon>Eleutherozoa</taxon>
        <taxon>Asterozoa</taxon>
        <taxon>Asteroidea</taxon>
        <taxon>Valvatacea</taxon>
        <taxon>Valvatida</taxon>
        <taxon>Acanthasteridae</taxon>
        <taxon>Acanthaster</taxon>
    </lineage>
</organism>
<dbReference type="GeneID" id="110983274"/>
<dbReference type="PANTHER" id="PTHR24174">
    <property type="entry name" value="ANKYRIN REPEAT AND STERILE ALPHA MOTIF DOMAIN-CONTAINING PROTEIN 1"/>
    <property type="match status" value="1"/>
</dbReference>
<dbReference type="Gene3D" id="1.10.150.50">
    <property type="entry name" value="Transcription Factor, Ets-1"/>
    <property type="match status" value="2"/>
</dbReference>
<feature type="region of interest" description="Disordered" evidence="3">
    <location>
        <begin position="273"/>
        <end position="353"/>
    </location>
</feature>
<dbReference type="Pfam" id="PF00536">
    <property type="entry name" value="SAM_1"/>
    <property type="match status" value="1"/>
</dbReference>
<evidence type="ECO:0000313" key="5">
    <source>
        <dbReference type="Proteomes" id="UP000694845"/>
    </source>
</evidence>
<dbReference type="InterPro" id="IPR001660">
    <property type="entry name" value="SAM"/>
</dbReference>
<name>A0A8B7YXN3_ACAPL</name>
<dbReference type="Proteomes" id="UP000694845">
    <property type="component" value="Unplaced"/>
</dbReference>
<dbReference type="InterPro" id="IPR033635">
    <property type="entry name" value="ANKS1/Caskin"/>
</dbReference>
<accession>A0A8B7YXN3</accession>
<feature type="compositionally biased region" description="Low complexity" evidence="3">
    <location>
        <begin position="276"/>
        <end position="290"/>
    </location>
</feature>
<dbReference type="PROSITE" id="PS50105">
    <property type="entry name" value="SAM_DOMAIN"/>
    <property type="match status" value="1"/>
</dbReference>
<evidence type="ECO:0000256" key="1">
    <source>
        <dbReference type="ARBA" id="ARBA00022737"/>
    </source>
</evidence>
<dbReference type="SUPFAM" id="SSF47769">
    <property type="entry name" value="SAM/Pointed domain"/>
    <property type="match status" value="2"/>
</dbReference>
<protein>
    <submittedName>
        <fullName evidence="6">Uncharacterized protein LOC110983274</fullName>
    </submittedName>
</protein>
<dbReference type="SMART" id="SM00454">
    <property type="entry name" value="SAM"/>
    <property type="match status" value="2"/>
</dbReference>
<gene>
    <name evidence="6" type="primary">LOC110983274</name>
</gene>
<dbReference type="KEGG" id="aplc:110983274"/>
<keyword evidence="5" id="KW-1185">Reference proteome</keyword>
<dbReference type="OrthoDB" id="1919336at2759"/>
<feature type="compositionally biased region" description="Low complexity" evidence="3">
    <location>
        <begin position="343"/>
        <end position="353"/>
    </location>
</feature>
<feature type="compositionally biased region" description="Basic and acidic residues" evidence="3">
    <location>
        <begin position="306"/>
        <end position="318"/>
    </location>
</feature>
<dbReference type="RefSeq" id="XP_022098093.1">
    <property type="nucleotide sequence ID" value="XM_022242401.1"/>
</dbReference>
<evidence type="ECO:0000259" key="4">
    <source>
        <dbReference type="PROSITE" id="PS50105"/>
    </source>
</evidence>
<dbReference type="GO" id="GO:0005829">
    <property type="term" value="C:cytosol"/>
    <property type="evidence" value="ECO:0007669"/>
    <property type="project" value="TreeGrafter"/>
</dbReference>
<dbReference type="AlphaFoldDB" id="A0A8B7YXN3"/>
<reference evidence="6" key="1">
    <citation type="submission" date="2025-08" db="UniProtKB">
        <authorList>
            <consortium name="RefSeq"/>
        </authorList>
    </citation>
    <scope>IDENTIFICATION</scope>
</reference>
<evidence type="ECO:0000256" key="3">
    <source>
        <dbReference type="SAM" id="MobiDB-lite"/>
    </source>
</evidence>
<dbReference type="InterPro" id="IPR013761">
    <property type="entry name" value="SAM/pointed_sf"/>
</dbReference>
<feature type="domain" description="SAM" evidence="4">
    <location>
        <begin position="69"/>
        <end position="131"/>
    </location>
</feature>
<dbReference type="PANTHER" id="PTHR24174:SF1">
    <property type="entry name" value="IP14385P"/>
    <property type="match status" value="1"/>
</dbReference>
<sequence length="353" mass="39545">MNDIGINKFLGPLGLHQYADIFQIKGYDVESDFCTLDKDDLDAMNITDTEHRETILQAATHYKPSEEFEVFQWLRDNGIDHYFGNFIRSNYTNLRQVSVMELTADVLHELEVLLPGHRKRLRNALPKLRKRRRIEEMEAEVPVAIGYWGKPAALEGAKYDFLCIQAALTSNKPNSLSFTEEFMVDSGSDVVTARQEILDQLDLELIGTIQSRGVHTTVEKQLYKAILRIGKQEAEIEVMPEPYESIGNRVMRQFRHVIDSTVHYWLQGNRLEPGESSGQASASALGSSSGEQTSHSTPELTGESGAESKEGSSPDELTKRKKTGQAKAESMGEEEREAEAEDSSSTSSAERSP</sequence>
<feature type="compositionally biased region" description="Acidic residues" evidence="3">
    <location>
        <begin position="331"/>
        <end position="342"/>
    </location>
</feature>
<dbReference type="OMA" id="DCEEDLC"/>
<evidence type="ECO:0000313" key="6">
    <source>
        <dbReference type="RefSeq" id="XP_022098093.1"/>
    </source>
</evidence>
<proteinExistence type="predicted"/>
<keyword evidence="2" id="KW-0040">ANK repeat</keyword>
<keyword evidence="1" id="KW-0677">Repeat</keyword>